<dbReference type="GO" id="GO:0020037">
    <property type="term" value="F:heme binding"/>
    <property type="evidence" value="ECO:0007669"/>
    <property type="project" value="InterPro"/>
</dbReference>
<dbReference type="InterPro" id="IPR009056">
    <property type="entry name" value="Cyt_c-like_dom"/>
</dbReference>
<dbReference type="GO" id="GO:0009055">
    <property type="term" value="F:electron transfer activity"/>
    <property type="evidence" value="ECO:0007669"/>
    <property type="project" value="InterPro"/>
</dbReference>
<evidence type="ECO:0000259" key="6">
    <source>
        <dbReference type="PROSITE" id="PS51007"/>
    </source>
</evidence>
<evidence type="ECO:0000313" key="8">
    <source>
        <dbReference type="Proteomes" id="UP000189462"/>
    </source>
</evidence>
<dbReference type="RefSeq" id="WP_077277663.1">
    <property type="nucleotide sequence ID" value="NZ_MVBK01000018.1"/>
</dbReference>
<accession>A0A1V3NRA4</accession>
<evidence type="ECO:0000256" key="2">
    <source>
        <dbReference type="ARBA" id="ARBA00022723"/>
    </source>
</evidence>
<dbReference type="Proteomes" id="UP000189462">
    <property type="component" value="Unassembled WGS sequence"/>
</dbReference>
<evidence type="ECO:0000313" key="7">
    <source>
        <dbReference type="EMBL" id="OOG27645.1"/>
    </source>
</evidence>
<evidence type="ECO:0000256" key="4">
    <source>
        <dbReference type="PROSITE-ProRule" id="PRU00433"/>
    </source>
</evidence>
<reference evidence="7 8" key="1">
    <citation type="submission" date="2017-02" db="EMBL/GenBank/DDBJ databases">
        <title>Genomic diversity within the haloalkaliphilic genus Thioalkalivibrio.</title>
        <authorList>
            <person name="Ahn A.-C."/>
            <person name="Meier-Kolthoff J."/>
            <person name="Overmars L."/>
            <person name="Richter M."/>
            <person name="Woyke T."/>
            <person name="Sorokin D.Y."/>
            <person name="Muyzer G."/>
        </authorList>
    </citation>
    <scope>NUCLEOTIDE SEQUENCE [LARGE SCALE GENOMIC DNA]</scope>
    <source>
        <strain evidence="7 8">ALJD</strain>
    </source>
</reference>
<proteinExistence type="predicted"/>
<feature type="region of interest" description="Disordered" evidence="5">
    <location>
        <begin position="22"/>
        <end position="60"/>
    </location>
</feature>
<keyword evidence="1 4" id="KW-0349">Heme</keyword>
<dbReference type="AlphaFoldDB" id="A0A1V3NRA4"/>
<keyword evidence="8" id="KW-1185">Reference proteome</keyword>
<evidence type="ECO:0000256" key="1">
    <source>
        <dbReference type="ARBA" id="ARBA00022617"/>
    </source>
</evidence>
<dbReference type="STRING" id="108003.B1C78_03055"/>
<protein>
    <submittedName>
        <fullName evidence="7">Cytochrome C</fullName>
    </submittedName>
</protein>
<dbReference type="SUPFAM" id="SSF46626">
    <property type="entry name" value="Cytochrome c"/>
    <property type="match status" value="1"/>
</dbReference>
<feature type="domain" description="Cytochrome c" evidence="6">
    <location>
        <begin position="63"/>
        <end position="148"/>
    </location>
</feature>
<organism evidence="7 8">
    <name type="scientific">Thioalkalivibrio denitrificans</name>
    <dbReference type="NCBI Taxonomy" id="108003"/>
    <lineage>
        <taxon>Bacteria</taxon>
        <taxon>Pseudomonadati</taxon>
        <taxon>Pseudomonadota</taxon>
        <taxon>Gammaproteobacteria</taxon>
        <taxon>Chromatiales</taxon>
        <taxon>Ectothiorhodospiraceae</taxon>
        <taxon>Thioalkalivibrio</taxon>
    </lineage>
</organism>
<dbReference type="PROSITE" id="PS51007">
    <property type="entry name" value="CYTC"/>
    <property type="match status" value="1"/>
</dbReference>
<dbReference type="Gene3D" id="1.10.760.10">
    <property type="entry name" value="Cytochrome c-like domain"/>
    <property type="match status" value="1"/>
</dbReference>
<evidence type="ECO:0000256" key="3">
    <source>
        <dbReference type="ARBA" id="ARBA00023004"/>
    </source>
</evidence>
<gene>
    <name evidence="7" type="ORF">B1C78_03055</name>
</gene>
<dbReference type="GO" id="GO:0046872">
    <property type="term" value="F:metal ion binding"/>
    <property type="evidence" value="ECO:0007669"/>
    <property type="project" value="UniProtKB-KW"/>
</dbReference>
<dbReference type="Pfam" id="PF00034">
    <property type="entry name" value="Cytochrom_C"/>
    <property type="match status" value="1"/>
</dbReference>
<keyword evidence="2 4" id="KW-0479">Metal-binding</keyword>
<feature type="compositionally biased region" description="Low complexity" evidence="5">
    <location>
        <begin position="27"/>
        <end position="47"/>
    </location>
</feature>
<dbReference type="OrthoDB" id="9779283at2"/>
<comment type="caution">
    <text evidence="7">The sequence shown here is derived from an EMBL/GenBank/DDBJ whole genome shotgun (WGS) entry which is preliminary data.</text>
</comment>
<dbReference type="PROSITE" id="PS51257">
    <property type="entry name" value="PROKAR_LIPOPROTEIN"/>
    <property type="match status" value="1"/>
</dbReference>
<sequence>MNIRIPLITALLGLGLLAGCGESPETAQPSEPPARSEAAPSQAPAQAVTPREDFRIPPEGFQTDVRRGRELFQANCMECHGADALGTDQGPPLIHRIYEPSHHSDLAFYIAIARGTHQHHWEFGDMPPVPAVDGEDAAHIIAWIRQEQREAGIE</sequence>
<name>A0A1V3NRA4_9GAMM</name>
<keyword evidence="3 4" id="KW-0408">Iron</keyword>
<dbReference type="EMBL" id="MVBK01000018">
    <property type="protein sequence ID" value="OOG27645.1"/>
    <property type="molecule type" value="Genomic_DNA"/>
</dbReference>
<evidence type="ECO:0000256" key="5">
    <source>
        <dbReference type="SAM" id="MobiDB-lite"/>
    </source>
</evidence>
<dbReference type="InterPro" id="IPR036909">
    <property type="entry name" value="Cyt_c-like_dom_sf"/>
</dbReference>